<proteinExistence type="predicted"/>
<sequence>MHSSDVMLKAEAVLQNARVQRMKAGENQKRTTNRRCKKNMKRIIHPTREDSIQSDIAVIKPNEGRRRLTVLKEDESFRNTRVDSNLATFERLPDLTGDYKSRRRARISKRRDGRIANLRKELESGALDSVFEQLDQLKLEPKGKQRQERRVSWNPELFDEFDEDSLCSEPTLRTKRSIQSILRSRAYSDAVEESYLVHNL</sequence>
<dbReference type="Proteomes" id="UP001054902">
    <property type="component" value="Unassembled WGS sequence"/>
</dbReference>
<evidence type="ECO:0000313" key="2">
    <source>
        <dbReference type="Proteomes" id="UP001054902"/>
    </source>
</evidence>
<gene>
    <name evidence="1" type="ORF">CTEN210_06792</name>
</gene>
<evidence type="ECO:0000313" key="1">
    <source>
        <dbReference type="EMBL" id="GFH50316.1"/>
    </source>
</evidence>
<reference evidence="1 2" key="1">
    <citation type="journal article" date="2021" name="Sci. Rep.">
        <title>The genome of the diatom Chaetoceros tenuissimus carries an ancient integrated fragment of an extant virus.</title>
        <authorList>
            <person name="Hongo Y."/>
            <person name="Kimura K."/>
            <person name="Takaki Y."/>
            <person name="Yoshida Y."/>
            <person name="Baba S."/>
            <person name="Kobayashi G."/>
            <person name="Nagasaki K."/>
            <person name="Hano T."/>
            <person name="Tomaru Y."/>
        </authorList>
    </citation>
    <scope>NUCLEOTIDE SEQUENCE [LARGE SCALE GENOMIC DNA]</scope>
    <source>
        <strain evidence="1 2">NIES-3715</strain>
    </source>
</reference>
<protein>
    <submittedName>
        <fullName evidence="1">Uncharacterized protein</fullName>
    </submittedName>
</protein>
<keyword evidence="2" id="KW-1185">Reference proteome</keyword>
<dbReference type="AlphaFoldDB" id="A0AAD3CSD1"/>
<organism evidence="1 2">
    <name type="scientific">Chaetoceros tenuissimus</name>
    <dbReference type="NCBI Taxonomy" id="426638"/>
    <lineage>
        <taxon>Eukaryota</taxon>
        <taxon>Sar</taxon>
        <taxon>Stramenopiles</taxon>
        <taxon>Ochrophyta</taxon>
        <taxon>Bacillariophyta</taxon>
        <taxon>Coscinodiscophyceae</taxon>
        <taxon>Chaetocerotophycidae</taxon>
        <taxon>Chaetocerotales</taxon>
        <taxon>Chaetocerotaceae</taxon>
        <taxon>Chaetoceros</taxon>
    </lineage>
</organism>
<comment type="caution">
    <text evidence="1">The sequence shown here is derived from an EMBL/GenBank/DDBJ whole genome shotgun (WGS) entry which is preliminary data.</text>
</comment>
<name>A0AAD3CSD1_9STRA</name>
<dbReference type="EMBL" id="BLLK01000038">
    <property type="protein sequence ID" value="GFH50316.1"/>
    <property type="molecule type" value="Genomic_DNA"/>
</dbReference>
<accession>A0AAD3CSD1</accession>